<gene>
    <name evidence="14" type="ORF">MCOR_16122</name>
</gene>
<evidence type="ECO:0000256" key="10">
    <source>
        <dbReference type="ARBA" id="ARBA00023242"/>
    </source>
</evidence>
<evidence type="ECO:0000256" key="8">
    <source>
        <dbReference type="ARBA" id="ARBA00023015"/>
    </source>
</evidence>
<feature type="compositionally biased region" description="Acidic residues" evidence="12">
    <location>
        <begin position="55"/>
        <end position="69"/>
    </location>
</feature>
<dbReference type="GO" id="GO:0000978">
    <property type="term" value="F:RNA polymerase II cis-regulatory region sequence-specific DNA binding"/>
    <property type="evidence" value="ECO:0007669"/>
    <property type="project" value="TreeGrafter"/>
</dbReference>
<evidence type="ECO:0000313" key="14">
    <source>
        <dbReference type="EMBL" id="CAC5380133.1"/>
    </source>
</evidence>
<feature type="domain" description="C2H2-type" evidence="13">
    <location>
        <begin position="394"/>
        <end position="421"/>
    </location>
</feature>
<dbReference type="GO" id="GO:0008270">
    <property type="term" value="F:zinc ion binding"/>
    <property type="evidence" value="ECO:0007669"/>
    <property type="project" value="UniProtKB-KW"/>
</dbReference>
<feature type="domain" description="C2H2-type" evidence="13">
    <location>
        <begin position="723"/>
        <end position="750"/>
    </location>
</feature>
<evidence type="ECO:0000313" key="15">
    <source>
        <dbReference type="Proteomes" id="UP000507470"/>
    </source>
</evidence>
<comment type="subcellular location">
    <subcellularLocation>
        <location evidence="1">Nucleus</location>
    </subcellularLocation>
</comment>
<evidence type="ECO:0000256" key="5">
    <source>
        <dbReference type="ARBA" id="ARBA00022771"/>
    </source>
</evidence>
<dbReference type="PANTHER" id="PTHR45993">
    <property type="entry name" value="B-CELL LYMPHOMA/LEUKEMIA 11"/>
    <property type="match status" value="1"/>
</dbReference>
<feature type="region of interest" description="Disordered" evidence="12">
    <location>
        <begin position="449"/>
        <end position="527"/>
    </location>
</feature>
<evidence type="ECO:0000256" key="2">
    <source>
        <dbReference type="ARBA" id="ARBA00022499"/>
    </source>
</evidence>
<dbReference type="SUPFAM" id="SSF57667">
    <property type="entry name" value="beta-beta-alpha zinc fingers"/>
    <property type="match status" value="3"/>
</dbReference>
<protein>
    <submittedName>
        <fullName evidence="14">BCL11A</fullName>
    </submittedName>
</protein>
<evidence type="ECO:0000256" key="4">
    <source>
        <dbReference type="ARBA" id="ARBA00022737"/>
    </source>
</evidence>
<feature type="region of interest" description="Disordered" evidence="12">
    <location>
        <begin position="223"/>
        <end position="244"/>
    </location>
</feature>
<evidence type="ECO:0000256" key="11">
    <source>
        <dbReference type="PROSITE-ProRule" id="PRU00042"/>
    </source>
</evidence>
<feature type="compositionally biased region" description="Basic and acidic residues" evidence="12">
    <location>
        <begin position="576"/>
        <end position="588"/>
    </location>
</feature>
<evidence type="ECO:0000256" key="9">
    <source>
        <dbReference type="ARBA" id="ARBA00023163"/>
    </source>
</evidence>
<feature type="domain" description="C2H2-type" evidence="13">
    <location>
        <begin position="781"/>
        <end position="810"/>
    </location>
</feature>
<dbReference type="FunFam" id="3.30.160.60:FF:000037">
    <property type="entry name" value="B-cell lymphoma/leukemia 11A isoform X1"/>
    <property type="match status" value="2"/>
</dbReference>
<dbReference type="GO" id="GO:0003700">
    <property type="term" value="F:DNA-binding transcription factor activity"/>
    <property type="evidence" value="ECO:0007669"/>
    <property type="project" value="TreeGrafter"/>
</dbReference>
<keyword evidence="7" id="KW-0832">Ubl conjugation</keyword>
<dbReference type="InterPro" id="IPR013087">
    <property type="entry name" value="Znf_C2H2_type"/>
</dbReference>
<feature type="region of interest" description="Disordered" evidence="12">
    <location>
        <begin position="701"/>
        <end position="720"/>
    </location>
</feature>
<evidence type="ECO:0000256" key="7">
    <source>
        <dbReference type="ARBA" id="ARBA00022843"/>
    </source>
</evidence>
<keyword evidence="5 11" id="KW-0863">Zinc-finger</keyword>
<feature type="compositionally biased region" description="Polar residues" evidence="12">
    <location>
        <begin position="608"/>
        <end position="623"/>
    </location>
</feature>
<feature type="domain" description="C2H2-type" evidence="13">
    <location>
        <begin position="751"/>
        <end position="773"/>
    </location>
</feature>
<dbReference type="InterPro" id="IPR057448">
    <property type="entry name" value="BCL-11A_Znf_CCHC"/>
</dbReference>
<feature type="compositionally biased region" description="Polar residues" evidence="12">
    <location>
        <begin position="701"/>
        <end position="713"/>
    </location>
</feature>
<sequence length="924" mass="103406">MSRRKQGRPQQRRTLDSLEQENDLLVCGECQTSFPLRDILKFIKHKINKCNKDDGDADTPENDDEDQEATDICSISLKRTSISAPISRKESLETRLSPLLDCSNDDIKENDFSPEEELKHVRPPLKLKQGVDAESNTTHTEPTKFVCESCKATHESAWSLLQHAQREHGMKIYYTPPLIESLPVSKTIDAVMKDLHDSKRSPQLSQPHKLHDDIRDQHLSIHRDHHRTPPSAGSSVGSGDATITSHHSPNPFMFRFPFDRPPLSPSLQFSRPPGPDFITSEPRHLGLLNFPHFDGPSPPFPHLFDRTPRPMGFDNKTLESFYSQRLRELASRDIITGTTSASPPIRKHTPPFSQASTTTTTLFSPLTPQQSSPHQVEPERAQRPDSLTPPSKLKSCEFCGKSFRFQSNLIVHRRSHTGEKPFKCPLCPHACTQQSKLKRHMKTHMNKSPMMSQISNSSDGGNHGSGDSTPEGSKKFMDDEDEDEEEEEEMEEEEEEMDESEMMEEEENRKLSNNNLEKKPDLFIPNFVPTHSRNGGLAINSIQDKSSLLKEVMENTGLTGIPTYKDALKQAIEENFSKENPESGKEQNDNGSRNGSISSKEDIKSEPETNQGNGIDKQANSENRQAKHIKSEPHEAAPTPMFNFDMFSSLQQSLWRMPVANPSPEIYPHLIPGYPFDPNHNNGFNPVSTVESALKTYNTQKSVDNLSSANSSPLPRKESRRNDTCEYCGKIFRNCSNLTVHRRSHTGEKPYKCALCSYACAQSSKLTRHMRTHGRIGKDVYRCKFCSMPFSVASTLEKHMRKCVGNGQMKMIPDSDSQSQSDTARMIQDSESDSSNAPSNSANTPTSIYESNSLTKNAYGSPNSSTSIFDSVNSSKSLYESASVATSMFDSAKVPTSPFDSAKMAAAFKKESGLFDSVNVTPTI</sequence>
<dbReference type="InterPro" id="IPR036236">
    <property type="entry name" value="Znf_C2H2_sf"/>
</dbReference>
<dbReference type="OrthoDB" id="10046198at2759"/>
<keyword evidence="15" id="KW-1185">Reference proteome</keyword>
<dbReference type="Pfam" id="PF25491">
    <property type="entry name" value="CCHC_BCL-11A"/>
    <property type="match status" value="1"/>
</dbReference>
<keyword evidence="3" id="KW-0479">Metal-binding</keyword>
<dbReference type="Gene3D" id="3.30.160.60">
    <property type="entry name" value="Classic Zinc Finger"/>
    <property type="match status" value="4"/>
</dbReference>
<dbReference type="PROSITE" id="PS00028">
    <property type="entry name" value="ZINC_FINGER_C2H2_1"/>
    <property type="match status" value="4"/>
</dbReference>
<keyword evidence="2" id="KW-1017">Isopeptide bond</keyword>
<dbReference type="PROSITE" id="PS50157">
    <property type="entry name" value="ZINC_FINGER_C2H2_2"/>
    <property type="match status" value="5"/>
</dbReference>
<feature type="domain" description="C2H2-type" evidence="13">
    <location>
        <begin position="422"/>
        <end position="449"/>
    </location>
</feature>
<evidence type="ECO:0000256" key="3">
    <source>
        <dbReference type="ARBA" id="ARBA00022723"/>
    </source>
</evidence>
<proteinExistence type="predicted"/>
<dbReference type="PANTHER" id="PTHR45993:SF6">
    <property type="entry name" value="C2H2-TYPE DOMAIN-CONTAINING PROTEIN"/>
    <property type="match status" value="1"/>
</dbReference>
<evidence type="ECO:0000256" key="1">
    <source>
        <dbReference type="ARBA" id="ARBA00004123"/>
    </source>
</evidence>
<keyword evidence="10" id="KW-0539">Nucleus</keyword>
<dbReference type="EMBL" id="CACVKT020002841">
    <property type="protein sequence ID" value="CAC5380133.1"/>
    <property type="molecule type" value="Genomic_DNA"/>
</dbReference>
<feature type="region of interest" description="Disordered" evidence="12">
    <location>
        <begin position="807"/>
        <end position="848"/>
    </location>
</feature>
<keyword evidence="4" id="KW-0677">Repeat</keyword>
<evidence type="ECO:0000256" key="6">
    <source>
        <dbReference type="ARBA" id="ARBA00022833"/>
    </source>
</evidence>
<feature type="compositionally biased region" description="Low complexity" evidence="12">
    <location>
        <begin position="350"/>
        <end position="370"/>
    </location>
</feature>
<keyword evidence="8" id="KW-0805">Transcription regulation</keyword>
<dbReference type="Pfam" id="PF00096">
    <property type="entry name" value="zf-C2H2"/>
    <property type="match status" value="5"/>
</dbReference>
<keyword evidence="9" id="KW-0804">Transcription</keyword>
<evidence type="ECO:0000259" key="13">
    <source>
        <dbReference type="PROSITE" id="PS50157"/>
    </source>
</evidence>
<feature type="compositionally biased region" description="Low complexity" evidence="12">
    <location>
        <begin position="455"/>
        <end position="468"/>
    </location>
</feature>
<dbReference type="GO" id="GO:0005634">
    <property type="term" value="C:nucleus"/>
    <property type="evidence" value="ECO:0007669"/>
    <property type="project" value="UniProtKB-SubCell"/>
</dbReference>
<feature type="region of interest" description="Disordered" evidence="12">
    <location>
        <begin position="576"/>
        <end position="640"/>
    </location>
</feature>
<feature type="compositionally biased region" description="Polar residues" evidence="12">
    <location>
        <begin position="589"/>
        <end position="598"/>
    </location>
</feature>
<dbReference type="AlphaFoldDB" id="A0A6J8B991"/>
<dbReference type="InterPro" id="IPR051497">
    <property type="entry name" value="Dev/Hematopoietic_TF"/>
</dbReference>
<feature type="compositionally biased region" description="Acidic residues" evidence="12">
    <location>
        <begin position="478"/>
        <end position="506"/>
    </location>
</feature>
<feature type="region of interest" description="Disordered" evidence="12">
    <location>
        <begin position="337"/>
        <end position="392"/>
    </location>
</feature>
<feature type="region of interest" description="Disordered" evidence="12">
    <location>
        <begin position="51"/>
        <end position="70"/>
    </location>
</feature>
<dbReference type="SMART" id="SM00355">
    <property type="entry name" value="ZnF_C2H2"/>
    <property type="match status" value="6"/>
</dbReference>
<evidence type="ECO:0000256" key="12">
    <source>
        <dbReference type="SAM" id="MobiDB-lite"/>
    </source>
</evidence>
<feature type="compositionally biased region" description="Polar residues" evidence="12">
    <location>
        <begin position="231"/>
        <end position="244"/>
    </location>
</feature>
<keyword evidence="6" id="KW-0862">Zinc</keyword>
<dbReference type="GO" id="GO:0006357">
    <property type="term" value="P:regulation of transcription by RNA polymerase II"/>
    <property type="evidence" value="ECO:0007669"/>
    <property type="project" value="TreeGrafter"/>
</dbReference>
<dbReference type="FunFam" id="3.30.160.60:FF:000106">
    <property type="entry name" value="B-cell lymphoma/leukemia 11A isoform X2"/>
    <property type="match status" value="1"/>
</dbReference>
<reference evidence="14 15" key="1">
    <citation type="submission" date="2020-06" db="EMBL/GenBank/DDBJ databases">
        <authorList>
            <person name="Li R."/>
            <person name="Bekaert M."/>
        </authorList>
    </citation>
    <scope>NUCLEOTIDE SEQUENCE [LARGE SCALE GENOMIC DNA]</scope>
    <source>
        <strain evidence="15">wild</strain>
    </source>
</reference>
<dbReference type="FunFam" id="3.30.160.60:FF:001175">
    <property type="entry name" value="Zinc finger, C2H2 type"/>
    <property type="match status" value="1"/>
</dbReference>
<dbReference type="Proteomes" id="UP000507470">
    <property type="component" value="Unassembled WGS sequence"/>
</dbReference>
<feature type="compositionally biased region" description="Low complexity" evidence="12">
    <location>
        <begin position="833"/>
        <end position="847"/>
    </location>
</feature>
<accession>A0A6J8B991</accession>
<organism evidence="14 15">
    <name type="scientific">Mytilus coruscus</name>
    <name type="common">Sea mussel</name>
    <dbReference type="NCBI Taxonomy" id="42192"/>
    <lineage>
        <taxon>Eukaryota</taxon>
        <taxon>Metazoa</taxon>
        <taxon>Spiralia</taxon>
        <taxon>Lophotrochozoa</taxon>
        <taxon>Mollusca</taxon>
        <taxon>Bivalvia</taxon>
        <taxon>Autobranchia</taxon>
        <taxon>Pteriomorphia</taxon>
        <taxon>Mytilida</taxon>
        <taxon>Mytiloidea</taxon>
        <taxon>Mytilidae</taxon>
        <taxon>Mytilinae</taxon>
        <taxon>Mytilus</taxon>
    </lineage>
</organism>
<name>A0A6J8B991_MYTCO</name>